<accession>A0AAW2CNX5</accession>
<evidence type="ECO:0000313" key="2">
    <source>
        <dbReference type="EMBL" id="KAK9999168.1"/>
    </source>
</evidence>
<gene>
    <name evidence="2" type="ORF">SO802_018771</name>
</gene>
<sequence>MASRSMFISCVLLLLVLCLLVLMEETASTDCNTGYVCFYSKASVSLMTTHNRKMLAGLEEKKKTVKLGLQVSAATRVFFNSLHSMAREFSQNMDANEDLSPRFMDVNDVVDANEDLSPRIGMEFDTLEDA</sequence>
<evidence type="ECO:0000256" key="1">
    <source>
        <dbReference type="SAM" id="SignalP"/>
    </source>
</evidence>
<keyword evidence="1" id="KW-0732">Signal</keyword>
<feature type="signal peptide" evidence="1">
    <location>
        <begin position="1"/>
        <end position="28"/>
    </location>
</feature>
<keyword evidence="3" id="KW-1185">Reference proteome</keyword>
<dbReference type="AlphaFoldDB" id="A0AAW2CNX5"/>
<reference evidence="2 3" key="1">
    <citation type="submission" date="2024-01" db="EMBL/GenBank/DDBJ databases">
        <title>A telomere-to-telomere, gap-free genome of sweet tea (Lithocarpus litseifolius).</title>
        <authorList>
            <person name="Zhou J."/>
        </authorList>
    </citation>
    <scope>NUCLEOTIDE SEQUENCE [LARGE SCALE GENOMIC DNA]</scope>
    <source>
        <strain evidence="2">Zhou-2022a</strain>
        <tissue evidence="2">Leaf</tissue>
    </source>
</reference>
<comment type="caution">
    <text evidence="2">The sequence shown here is derived from an EMBL/GenBank/DDBJ whole genome shotgun (WGS) entry which is preliminary data.</text>
</comment>
<feature type="chain" id="PRO_5043576226" evidence="1">
    <location>
        <begin position="29"/>
        <end position="130"/>
    </location>
</feature>
<evidence type="ECO:0000313" key="3">
    <source>
        <dbReference type="Proteomes" id="UP001459277"/>
    </source>
</evidence>
<dbReference type="EMBL" id="JAZDWU010000006">
    <property type="protein sequence ID" value="KAK9999168.1"/>
    <property type="molecule type" value="Genomic_DNA"/>
</dbReference>
<proteinExistence type="predicted"/>
<organism evidence="2 3">
    <name type="scientific">Lithocarpus litseifolius</name>
    <dbReference type="NCBI Taxonomy" id="425828"/>
    <lineage>
        <taxon>Eukaryota</taxon>
        <taxon>Viridiplantae</taxon>
        <taxon>Streptophyta</taxon>
        <taxon>Embryophyta</taxon>
        <taxon>Tracheophyta</taxon>
        <taxon>Spermatophyta</taxon>
        <taxon>Magnoliopsida</taxon>
        <taxon>eudicotyledons</taxon>
        <taxon>Gunneridae</taxon>
        <taxon>Pentapetalae</taxon>
        <taxon>rosids</taxon>
        <taxon>fabids</taxon>
        <taxon>Fagales</taxon>
        <taxon>Fagaceae</taxon>
        <taxon>Lithocarpus</taxon>
    </lineage>
</organism>
<name>A0AAW2CNX5_9ROSI</name>
<dbReference type="Proteomes" id="UP001459277">
    <property type="component" value="Unassembled WGS sequence"/>
</dbReference>
<protein>
    <submittedName>
        <fullName evidence="2">Uncharacterized protein</fullName>
    </submittedName>
</protein>